<evidence type="ECO:0000256" key="1">
    <source>
        <dbReference type="SAM" id="MobiDB-lite"/>
    </source>
</evidence>
<feature type="compositionally biased region" description="Basic and acidic residues" evidence="1">
    <location>
        <begin position="1"/>
        <end position="18"/>
    </location>
</feature>
<sequence>MSEDKPELDPEIDQREDGVVIEPGSEIDEDLQDTVPPVSGGTSDGTSDGGARSAEPPA</sequence>
<dbReference type="Proteomes" id="UP000181917">
    <property type="component" value="Unassembled WGS sequence"/>
</dbReference>
<dbReference type="STRING" id="37928.SAMN04489742_1351"/>
<evidence type="ECO:0000313" key="3">
    <source>
        <dbReference type="Proteomes" id="UP000181917"/>
    </source>
</evidence>
<name>A0A1H1BD42_9MICC</name>
<dbReference type="AlphaFoldDB" id="A0A1H1BD42"/>
<dbReference type="RefSeq" id="WP_158300452.1">
    <property type="nucleotide sequence ID" value="NZ_CP018863.1"/>
</dbReference>
<reference evidence="2 3" key="1">
    <citation type="submission" date="2016-10" db="EMBL/GenBank/DDBJ databases">
        <authorList>
            <person name="de Groot N.N."/>
        </authorList>
    </citation>
    <scope>NUCLEOTIDE SEQUENCE [LARGE SCALE GENOMIC DNA]</scope>
    <source>
        <strain evidence="2 3">DSM 20117</strain>
    </source>
</reference>
<protein>
    <submittedName>
        <fullName evidence="2">Uncharacterized protein</fullName>
    </submittedName>
</protein>
<organism evidence="2 3">
    <name type="scientific">Crystallibacter crystallopoietes</name>
    <dbReference type="NCBI Taxonomy" id="37928"/>
    <lineage>
        <taxon>Bacteria</taxon>
        <taxon>Bacillati</taxon>
        <taxon>Actinomycetota</taxon>
        <taxon>Actinomycetes</taxon>
        <taxon>Micrococcales</taxon>
        <taxon>Micrococcaceae</taxon>
        <taxon>Crystallibacter</taxon>
    </lineage>
</organism>
<proteinExistence type="predicted"/>
<feature type="compositionally biased region" description="Low complexity" evidence="1">
    <location>
        <begin position="39"/>
        <end position="50"/>
    </location>
</feature>
<accession>A0A1H1BD42</accession>
<feature type="region of interest" description="Disordered" evidence="1">
    <location>
        <begin position="1"/>
        <end position="58"/>
    </location>
</feature>
<gene>
    <name evidence="2" type="ORF">SAMN04489742_1351</name>
</gene>
<evidence type="ECO:0000313" key="2">
    <source>
        <dbReference type="EMBL" id="SDQ49817.1"/>
    </source>
</evidence>
<dbReference type="EMBL" id="FNKH01000002">
    <property type="protein sequence ID" value="SDQ49817.1"/>
    <property type="molecule type" value="Genomic_DNA"/>
</dbReference>
<keyword evidence="3" id="KW-1185">Reference proteome</keyword>